<dbReference type="GO" id="GO:0006543">
    <property type="term" value="P:L-glutamine catabolic process"/>
    <property type="evidence" value="ECO:0007669"/>
    <property type="project" value="UniProtKB-UniRule"/>
</dbReference>
<dbReference type="InterPro" id="IPR021196">
    <property type="entry name" value="PdxT/SNO_CS"/>
</dbReference>
<dbReference type="EC" id="3.5.1.2" evidence="10"/>
<comment type="function">
    <text evidence="8 10">Catalyzes the hydrolysis of glutamine to glutamate and ammonia as part of the biosynthesis of pyridoxal 5'-phosphate. The resulting ammonia molecule is channeled to the active site of PdxS.</text>
</comment>
<name>A0A7W8G7G0_9SPIR</name>
<dbReference type="GO" id="GO:1903600">
    <property type="term" value="C:glutaminase complex"/>
    <property type="evidence" value="ECO:0007669"/>
    <property type="project" value="TreeGrafter"/>
</dbReference>
<evidence type="ECO:0000256" key="6">
    <source>
        <dbReference type="ARBA" id="ARBA00047992"/>
    </source>
</evidence>
<dbReference type="GO" id="GO:0036381">
    <property type="term" value="F:pyridoxal 5'-phosphate synthase (glutamine hydrolysing) activity"/>
    <property type="evidence" value="ECO:0007669"/>
    <property type="project" value="UniProtKB-UniRule"/>
</dbReference>
<evidence type="ECO:0000256" key="12">
    <source>
        <dbReference type="PIRSR" id="PIRSR005639-2"/>
    </source>
</evidence>
<gene>
    <name evidence="10" type="primary">pdxT</name>
    <name evidence="13" type="ORF">HNP76_000436</name>
</gene>
<dbReference type="PROSITE" id="PS51273">
    <property type="entry name" value="GATASE_TYPE_1"/>
    <property type="match status" value="1"/>
</dbReference>
<keyword evidence="5 10" id="KW-0456">Lyase</keyword>
<evidence type="ECO:0000256" key="11">
    <source>
        <dbReference type="PIRSR" id="PIRSR005639-1"/>
    </source>
</evidence>
<keyword evidence="2 10" id="KW-0378">Hydrolase</keyword>
<dbReference type="PANTHER" id="PTHR31559">
    <property type="entry name" value="PYRIDOXAL 5'-PHOSPHATE SYNTHASE SUBUNIT SNO"/>
    <property type="match status" value="1"/>
</dbReference>
<evidence type="ECO:0000313" key="14">
    <source>
        <dbReference type="Proteomes" id="UP000518887"/>
    </source>
</evidence>
<comment type="caution">
    <text evidence="13">The sequence shown here is derived from an EMBL/GenBank/DDBJ whole genome shotgun (WGS) entry which is preliminary data.</text>
</comment>
<comment type="subunit">
    <text evidence="9 10">In the presence of PdxS, forms a dodecamer of heterodimers. Only shows activity in the heterodimer.</text>
</comment>
<dbReference type="SUPFAM" id="SSF52317">
    <property type="entry name" value="Class I glutamine amidotransferase-like"/>
    <property type="match status" value="1"/>
</dbReference>
<evidence type="ECO:0000256" key="8">
    <source>
        <dbReference type="ARBA" id="ARBA00054599"/>
    </source>
</evidence>
<dbReference type="AlphaFoldDB" id="A0A7W8G7G0"/>
<dbReference type="InterPro" id="IPR029062">
    <property type="entry name" value="Class_I_gatase-like"/>
</dbReference>
<dbReference type="PROSITE" id="PS01236">
    <property type="entry name" value="PDXT_SNO_1"/>
    <property type="match status" value="1"/>
</dbReference>
<dbReference type="GO" id="GO:0004359">
    <property type="term" value="F:glutaminase activity"/>
    <property type="evidence" value="ECO:0007669"/>
    <property type="project" value="UniProtKB-UniRule"/>
</dbReference>
<keyword evidence="4 10" id="KW-0315">Glutamine amidotransferase</keyword>
<dbReference type="FunFam" id="3.40.50.880:FF:000010">
    <property type="entry name" value="uncharacterized protein LOC100176842 isoform X2"/>
    <property type="match status" value="1"/>
</dbReference>
<feature type="active site" description="Charge relay system" evidence="10 11">
    <location>
        <position position="173"/>
    </location>
</feature>
<evidence type="ECO:0000256" key="1">
    <source>
        <dbReference type="ARBA" id="ARBA00008345"/>
    </source>
</evidence>
<evidence type="ECO:0000256" key="3">
    <source>
        <dbReference type="ARBA" id="ARBA00022898"/>
    </source>
</evidence>
<evidence type="ECO:0000256" key="2">
    <source>
        <dbReference type="ARBA" id="ARBA00022801"/>
    </source>
</evidence>
<accession>A0A7W8G7G0</accession>
<comment type="pathway">
    <text evidence="10">Cofactor biosynthesis; pyridoxal 5'-phosphate biosynthesis.</text>
</comment>
<feature type="active site" description="Charge relay system" evidence="10 11">
    <location>
        <position position="171"/>
    </location>
</feature>
<dbReference type="RefSeq" id="WP_184657010.1">
    <property type="nucleotide sequence ID" value="NZ_CP031518.1"/>
</dbReference>
<dbReference type="PANTHER" id="PTHR31559:SF0">
    <property type="entry name" value="PYRIDOXAL 5'-PHOSPHATE SYNTHASE SUBUNIT SNO1-RELATED"/>
    <property type="match status" value="1"/>
</dbReference>
<dbReference type="CDD" id="cd01749">
    <property type="entry name" value="GATase1_PB"/>
    <property type="match status" value="1"/>
</dbReference>
<evidence type="ECO:0000256" key="9">
    <source>
        <dbReference type="ARBA" id="ARBA00064749"/>
    </source>
</evidence>
<protein>
    <recommendedName>
        <fullName evidence="10">Pyridoxal 5'-phosphate synthase subunit PdxT</fullName>
        <ecNumber evidence="10">4.3.3.6</ecNumber>
    </recommendedName>
    <alternativeName>
        <fullName evidence="10">Pdx2</fullName>
    </alternativeName>
    <alternativeName>
        <fullName evidence="10">Pyridoxal 5'-phosphate synthase glutaminase subunit</fullName>
        <ecNumber evidence="10">3.5.1.2</ecNumber>
    </alternativeName>
</protein>
<dbReference type="PROSITE" id="PS51130">
    <property type="entry name" value="PDXT_SNO_2"/>
    <property type="match status" value="1"/>
</dbReference>
<dbReference type="EC" id="4.3.3.6" evidence="10"/>
<evidence type="ECO:0000256" key="4">
    <source>
        <dbReference type="ARBA" id="ARBA00022962"/>
    </source>
</evidence>
<dbReference type="GO" id="GO:0042823">
    <property type="term" value="P:pyridoxal phosphate biosynthetic process"/>
    <property type="evidence" value="ECO:0007669"/>
    <property type="project" value="UniProtKB-UniRule"/>
</dbReference>
<feature type="active site" description="Nucleophile" evidence="10 11">
    <location>
        <position position="80"/>
    </location>
</feature>
<organism evidence="13 14">
    <name type="scientific">Treponema ruminis</name>
    <dbReference type="NCBI Taxonomy" id="744515"/>
    <lineage>
        <taxon>Bacteria</taxon>
        <taxon>Pseudomonadati</taxon>
        <taxon>Spirochaetota</taxon>
        <taxon>Spirochaetia</taxon>
        <taxon>Spirochaetales</taxon>
        <taxon>Treponemataceae</taxon>
        <taxon>Treponema</taxon>
    </lineage>
</organism>
<dbReference type="NCBIfam" id="TIGR03800">
    <property type="entry name" value="PLP_synth_Pdx2"/>
    <property type="match status" value="1"/>
</dbReference>
<dbReference type="UniPathway" id="UPA00245"/>
<dbReference type="Pfam" id="PF01174">
    <property type="entry name" value="SNO"/>
    <property type="match status" value="1"/>
</dbReference>
<keyword evidence="3 10" id="KW-0663">Pyridoxal phosphate</keyword>
<dbReference type="GO" id="GO:0005829">
    <property type="term" value="C:cytosol"/>
    <property type="evidence" value="ECO:0007669"/>
    <property type="project" value="TreeGrafter"/>
</dbReference>
<reference evidence="13 14" key="1">
    <citation type="submission" date="2020-08" db="EMBL/GenBank/DDBJ databases">
        <title>Genomic Encyclopedia of Type Strains, Phase IV (KMG-IV): sequencing the most valuable type-strain genomes for metagenomic binning, comparative biology and taxonomic classification.</title>
        <authorList>
            <person name="Goeker M."/>
        </authorList>
    </citation>
    <scope>NUCLEOTIDE SEQUENCE [LARGE SCALE GENOMIC DNA]</scope>
    <source>
        <strain evidence="13 14">DSM 103462</strain>
    </source>
</reference>
<evidence type="ECO:0000313" key="13">
    <source>
        <dbReference type="EMBL" id="MBB5225096.1"/>
    </source>
</evidence>
<comment type="catalytic activity">
    <reaction evidence="6 10">
        <text>aldehydo-D-ribose 5-phosphate + D-glyceraldehyde 3-phosphate + L-glutamine = pyridoxal 5'-phosphate + L-glutamate + phosphate + 3 H2O + H(+)</text>
        <dbReference type="Rhea" id="RHEA:31507"/>
        <dbReference type="ChEBI" id="CHEBI:15377"/>
        <dbReference type="ChEBI" id="CHEBI:15378"/>
        <dbReference type="ChEBI" id="CHEBI:29985"/>
        <dbReference type="ChEBI" id="CHEBI:43474"/>
        <dbReference type="ChEBI" id="CHEBI:58273"/>
        <dbReference type="ChEBI" id="CHEBI:58359"/>
        <dbReference type="ChEBI" id="CHEBI:59776"/>
        <dbReference type="ChEBI" id="CHEBI:597326"/>
        <dbReference type="EC" id="4.3.3.6"/>
    </reaction>
</comment>
<feature type="binding site" evidence="10 12">
    <location>
        <begin position="48"/>
        <end position="50"/>
    </location>
    <ligand>
        <name>L-glutamine</name>
        <dbReference type="ChEBI" id="CHEBI:58359"/>
    </ligand>
</feature>
<feature type="binding site" evidence="10 12">
    <location>
        <begin position="134"/>
        <end position="135"/>
    </location>
    <ligand>
        <name>L-glutamine</name>
        <dbReference type="ChEBI" id="CHEBI:58359"/>
    </ligand>
</feature>
<dbReference type="HAMAP" id="MF_01615">
    <property type="entry name" value="PdxT"/>
    <property type="match status" value="1"/>
</dbReference>
<evidence type="ECO:0000256" key="10">
    <source>
        <dbReference type="HAMAP-Rule" id="MF_01615"/>
    </source>
</evidence>
<dbReference type="GO" id="GO:0008614">
    <property type="term" value="P:pyridoxine metabolic process"/>
    <property type="evidence" value="ECO:0007669"/>
    <property type="project" value="TreeGrafter"/>
</dbReference>
<sequence length="189" mass="20797">MKIGVLAVQGAFIEHERMLERLGAQTVELRKKSDITENVLDGLVLPGGESTVQGKLLRELDMFDSIKALIEKGTPVLATCAGMILLARHISGDSSVHLGTLPVTVKRNAYGRQLGSFVTKGDFKGLGEFEMTFIRAPYVEKSESDEVELLSEVAGKTVAVRYKNQIALAFHPEVGEDTRIHELFLKMIK</sequence>
<dbReference type="InterPro" id="IPR002161">
    <property type="entry name" value="PdxT/SNO"/>
</dbReference>
<comment type="similarity">
    <text evidence="1 10">Belongs to the glutaminase PdxT/SNO family.</text>
</comment>
<evidence type="ECO:0000256" key="7">
    <source>
        <dbReference type="ARBA" id="ARBA00049534"/>
    </source>
</evidence>
<feature type="binding site" evidence="10 12">
    <location>
        <position position="107"/>
    </location>
    <ligand>
        <name>L-glutamine</name>
        <dbReference type="ChEBI" id="CHEBI:58359"/>
    </ligand>
</feature>
<proteinExistence type="inferred from homology"/>
<dbReference type="Gene3D" id="3.40.50.880">
    <property type="match status" value="1"/>
</dbReference>
<dbReference type="EMBL" id="JACHFQ010000001">
    <property type="protein sequence ID" value="MBB5225096.1"/>
    <property type="molecule type" value="Genomic_DNA"/>
</dbReference>
<dbReference type="Proteomes" id="UP000518887">
    <property type="component" value="Unassembled WGS sequence"/>
</dbReference>
<evidence type="ECO:0000256" key="5">
    <source>
        <dbReference type="ARBA" id="ARBA00023239"/>
    </source>
</evidence>
<dbReference type="PIRSF" id="PIRSF005639">
    <property type="entry name" value="Glut_amidoT_SNO"/>
    <property type="match status" value="1"/>
</dbReference>
<comment type="catalytic activity">
    <reaction evidence="7 10">
        <text>L-glutamine + H2O = L-glutamate + NH4(+)</text>
        <dbReference type="Rhea" id="RHEA:15889"/>
        <dbReference type="ChEBI" id="CHEBI:15377"/>
        <dbReference type="ChEBI" id="CHEBI:28938"/>
        <dbReference type="ChEBI" id="CHEBI:29985"/>
        <dbReference type="ChEBI" id="CHEBI:58359"/>
        <dbReference type="EC" id="3.5.1.2"/>
    </reaction>
</comment>
<keyword evidence="14" id="KW-1185">Reference proteome</keyword>